<dbReference type="Proteomes" id="UP001159363">
    <property type="component" value="Chromosome 5"/>
</dbReference>
<accession>A0ABQ9HAN4</accession>
<keyword evidence="2" id="KW-1185">Reference proteome</keyword>
<comment type="caution">
    <text evidence="1">The sequence shown here is derived from an EMBL/GenBank/DDBJ whole genome shotgun (WGS) entry which is preliminary data.</text>
</comment>
<reference evidence="1 2" key="1">
    <citation type="submission" date="2023-02" db="EMBL/GenBank/DDBJ databases">
        <title>LHISI_Scaffold_Assembly.</title>
        <authorList>
            <person name="Stuart O.P."/>
            <person name="Cleave R."/>
            <person name="Magrath M.J.L."/>
            <person name="Mikheyev A.S."/>
        </authorList>
    </citation>
    <scope>NUCLEOTIDE SEQUENCE [LARGE SCALE GENOMIC DNA]</scope>
    <source>
        <strain evidence="1">Daus_M_001</strain>
        <tissue evidence="1">Leg muscle</tissue>
    </source>
</reference>
<proteinExistence type="predicted"/>
<name>A0ABQ9HAN4_9NEOP</name>
<dbReference type="EMBL" id="JARBHB010000006">
    <property type="protein sequence ID" value="KAJ8881355.1"/>
    <property type="molecule type" value="Genomic_DNA"/>
</dbReference>
<evidence type="ECO:0000313" key="2">
    <source>
        <dbReference type="Proteomes" id="UP001159363"/>
    </source>
</evidence>
<gene>
    <name evidence="1" type="ORF">PR048_017836</name>
</gene>
<evidence type="ECO:0008006" key="3">
    <source>
        <dbReference type="Google" id="ProtNLM"/>
    </source>
</evidence>
<evidence type="ECO:0000313" key="1">
    <source>
        <dbReference type="EMBL" id="KAJ8881355.1"/>
    </source>
</evidence>
<protein>
    <recommendedName>
        <fullName evidence="3">Reverse transcriptase domain-containing protein</fullName>
    </recommendedName>
</protein>
<sequence length="106" mass="12180">MMVDLYNDCFDSGMFSRPWKRGLFKVSYKENGKESSLVKSYRPLTMFPEVTEVLHIRQCGFRQGKGKEVAVLDLVDHIKSSTEPYVMAVSLDISGAFDSAWWTYIL</sequence>
<organism evidence="1 2">
    <name type="scientific">Dryococelus australis</name>
    <dbReference type="NCBI Taxonomy" id="614101"/>
    <lineage>
        <taxon>Eukaryota</taxon>
        <taxon>Metazoa</taxon>
        <taxon>Ecdysozoa</taxon>
        <taxon>Arthropoda</taxon>
        <taxon>Hexapoda</taxon>
        <taxon>Insecta</taxon>
        <taxon>Pterygota</taxon>
        <taxon>Neoptera</taxon>
        <taxon>Polyneoptera</taxon>
        <taxon>Phasmatodea</taxon>
        <taxon>Verophasmatodea</taxon>
        <taxon>Anareolatae</taxon>
        <taxon>Phasmatidae</taxon>
        <taxon>Eurycanthinae</taxon>
        <taxon>Dryococelus</taxon>
    </lineage>
</organism>